<evidence type="ECO:0000313" key="1">
    <source>
        <dbReference type="EMBL" id="OAB81859.1"/>
    </source>
</evidence>
<gene>
    <name evidence="1" type="ORF">ULVI_00560</name>
</gene>
<dbReference type="OrthoDB" id="637392at2"/>
<sequence>MNLKLGIFLVGLVCFGSCNEIDPKGDKDVKEFVLNWNSKHTSLKAFDLKHEYLDEAIYYGIELTKEKIQQDKVALFERFPDLKQTIPESSISIEKEGGNFLVLFTRTISYNETEGNYPSFLSVIYKNGNFKIVREGLKLEDSTVNPNPLLFPSKATLKETYAKLPKLYGDFNGDALSDYAVVVLPQPNNNELKANTTPCETGCESRIIFSATTLSPIVIKNTFQGVLENVRDLNGDGADEIAFMSETSKTKTLYVYNATTGTLLTDPIFINTEVHRNLKLIDILKKAGPKKIRITESIQENDVWTLKSRVVEVE</sequence>
<keyword evidence="2" id="KW-1185">Reference proteome</keyword>
<evidence type="ECO:0000313" key="2">
    <source>
        <dbReference type="Proteomes" id="UP000077013"/>
    </source>
</evidence>
<organism evidence="1 2">
    <name type="scientific">Cochleicola gelatinilyticus</name>
    <dbReference type="NCBI Taxonomy" id="1763537"/>
    <lineage>
        <taxon>Bacteria</taxon>
        <taxon>Pseudomonadati</taxon>
        <taxon>Bacteroidota</taxon>
        <taxon>Flavobacteriia</taxon>
        <taxon>Flavobacteriales</taxon>
        <taxon>Flavobacteriaceae</taxon>
        <taxon>Cochleicola</taxon>
    </lineage>
</organism>
<reference evidence="1 2" key="1">
    <citation type="submission" date="2016-02" db="EMBL/GenBank/DDBJ databases">
        <title>Ulvibacter sp. LPB0005, isolated from Thais luteostoma.</title>
        <authorList>
            <person name="Shin S.-K."/>
            <person name="Yi H."/>
        </authorList>
    </citation>
    <scope>NUCLEOTIDE SEQUENCE [LARGE SCALE GENOMIC DNA]</scope>
    <source>
        <strain evidence="1 2">LPB0005</strain>
    </source>
</reference>
<dbReference type="Proteomes" id="UP000077013">
    <property type="component" value="Unassembled WGS sequence"/>
</dbReference>
<comment type="caution">
    <text evidence="1">The sequence shown here is derived from an EMBL/GenBank/DDBJ whole genome shotgun (WGS) entry which is preliminary data.</text>
</comment>
<dbReference type="SUPFAM" id="SSF69318">
    <property type="entry name" value="Integrin alpha N-terminal domain"/>
    <property type="match status" value="1"/>
</dbReference>
<protein>
    <submittedName>
        <fullName evidence="1">Uncharacterized protein</fullName>
    </submittedName>
</protein>
<dbReference type="AlphaFoldDB" id="A0A167KG73"/>
<dbReference type="EMBL" id="LRXL01000001">
    <property type="protein sequence ID" value="OAB81859.1"/>
    <property type="molecule type" value="Genomic_DNA"/>
</dbReference>
<name>A0A167KG73_9FLAO</name>
<dbReference type="RefSeq" id="WP_068588291.1">
    <property type="nucleotide sequence ID" value="NZ_LRXL01000001.1"/>
</dbReference>
<accession>A0A167KG73</accession>
<dbReference type="InterPro" id="IPR028994">
    <property type="entry name" value="Integrin_alpha_N"/>
</dbReference>
<proteinExistence type="predicted"/>